<sequence>MEVQQPSINWDATYLADEWNRFEQHAWKLMQSHVVQAGIASKIRKLLLITTPRVENAIFVVDLTRPIMHVQQRGKICTQCKKPNHFARVCCSNKNVNTTDEETESFREAVDDQETIFLYAIDKCSGKDEALVPLTLNNQLSVNFKIDTGAQANVIPKNIFDKLDPKPNLQSTNQVPEALKDKLQNELNRTERDGIIEKVMGPTEWVNSMVMIEKKNGTPIPTLEDVTAKLHGAKVFSKMDARSGYWSLVLSATASEMTTFSTIYGRYRFLRMPFGLLSAQDEFQRRMEEAFEGLEGVAIIIDDILVYGANQEEHDERLQAIMERALEKGVKFNKDKCSFSASSVCYFGHVIGADGMKPDPEKLKAIKEMPRPQSREELLTLLGMLNYLAKYIPDLSTRNKSLQDILKCKPLSWSPENDQTLVEFKQSIMSGISFFNYKSLNVELKVDASSHGLGANLCSDGEVVAYASCALSKTEQKYSQLEKELYAIVYGCKHFHHYLYGRRVNVITDHRPLETIVRNPIHKAPPRVQRQFQPYDLHLQFRPGSEIPIADALSRLHLPDIDEKLATEIDVYVHQISRHLPVKLPGELLFTWSVLSLFVSHLFLFTSLEV</sequence>
<organism evidence="9 10">
    <name type="scientific">Artemia franciscana</name>
    <name type="common">Brine shrimp</name>
    <name type="synonym">Artemia sanfranciscana</name>
    <dbReference type="NCBI Taxonomy" id="6661"/>
    <lineage>
        <taxon>Eukaryota</taxon>
        <taxon>Metazoa</taxon>
        <taxon>Ecdysozoa</taxon>
        <taxon>Arthropoda</taxon>
        <taxon>Crustacea</taxon>
        <taxon>Branchiopoda</taxon>
        <taxon>Anostraca</taxon>
        <taxon>Artemiidae</taxon>
        <taxon>Artemia</taxon>
    </lineage>
</organism>
<dbReference type="EMBL" id="JAVRJZ010000021">
    <property type="protein sequence ID" value="KAK2704717.1"/>
    <property type="molecule type" value="Genomic_DNA"/>
</dbReference>
<gene>
    <name evidence="9" type="ORF">QYM36_016931</name>
</gene>
<dbReference type="GO" id="GO:0016787">
    <property type="term" value="F:hydrolase activity"/>
    <property type="evidence" value="ECO:0007669"/>
    <property type="project" value="UniProtKB-KW"/>
</dbReference>
<feature type="domain" description="Reverse transcriptase" evidence="7">
    <location>
        <begin position="217"/>
        <end position="351"/>
    </location>
</feature>
<keyword evidence="2" id="KW-0548">Nucleotidyltransferase</keyword>
<evidence type="ECO:0000259" key="7">
    <source>
        <dbReference type="Pfam" id="PF00078"/>
    </source>
</evidence>
<feature type="domain" description="Reverse transcriptase RNase H-like" evidence="8">
    <location>
        <begin position="441"/>
        <end position="530"/>
    </location>
</feature>
<dbReference type="InterPro" id="IPR043502">
    <property type="entry name" value="DNA/RNA_pol_sf"/>
</dbReference>
<protein>
    <recommendedName>
        <fullName evidence="11">Reverse transcriptase domain-containing protein</fullName>
    </recommendedName>
</protein>
<dbReference type="Pfam" id="PF17917">
    <property type="entry name" value="RT_RNaseH"/>
    <property type="match status" value="1"/>
</dbReference>
<evidence type="ECO:0000259" key="8">
    <source>
        <dbReference type="Pfam" id="PF17917"/>
    </source>
</evidence>
<dbReference type="Gene3D" id="3.30.70.270">
    <property type="match status" value="2"/>
</dbReference>
<keyword evidence="5" id="KW-0378">Hydrolase</keyword>
<dbReference type="SUPFAM" id="SSF56672">
    <property type="entry name" value="DNA/RNA polymerases"/>
    <property type="match status" value="1"/>
</dbReference>
<dbReference type="Pfam" id="PF00078">
    <property type="entry name" value="RVT_1"/>
    <property type="match status" value="1"/>
</dbReference>
<dbReference type="CDD" id="cd09274">
    <property type="entry name" value="RNase_HI_RT_Ty3"/>
    <property type="match status" value="1"/>
</dbReference>
<dbReference type="Proteomes" id="UP001187531">
    <property type="component" value="Unassembled WGS sequence"/>
</dbReference>
<keyword evidence="4" id="KW-0255">Endonuclease</keyword>
<dbReference type="AlphaFoldDB" id="A0AA88HFX8"/>
<dbReference type="GO" id="GO:0004519">
    <property type="term" value="F:endonuclease activity"/>
    <property type="evidence" value="ECO:0007669"/>
    <property type="project" value="UniProtKB-KW"/>
</dbReference>
<evidence type="ECO:0008006" key="11">
    <source>
        <dbReference type="Google" id="ProtNLM"/>
    </source>
</evidence>
<keyword evidence="10" id="KW-1185">Reference proteome</keyword>
<keyword evidence="1" id="KW-0808">Transferase</keyword>
<dbReference type="CDD" id="cd01647">
    <property type="entry name" value="RT_LTR"/>
    <property type="match status" value="1"/>
</dbReference>
<dbReference type="InterPro" id="IPR043128">
    <property type="entry name" value="Rev_trsase/Diguanyl_cyclase"/>
</dbReference>
<name>A0AA88HFX8_ARTSF</name>
<evidence type="ECO:0000256" key="6">
    <source>
        <dbReference type="ARBA" id="ARBA00022918"/>
    </source>
</evidence>
<dbReference type="InterPro" id="IPR041373">
    <property type="entry name" value="RT_RNaseH"/>
</dbReference>
<dbReference type="PANTHER" id="PTHR37984">
    <property type="entry name" value="PROTEIN CBG26694"/>
    <property type="match status" value="1"/>
</dbReference>
<keyword evidence="3" id="KW-0540">Nuclease</keyword>
<comment type="caution">
    <text evidence="9">The sequence shown here is derived from an EMBL/GenBank/DDBJ whole genome shotgun (WGS) entry which is preliminary data.</text>
</comment>
<dbReference type="InterPro" id="IPR000477">
    <property type="entry name" value="RT_dom"/>
</dbReference>
<dbReference type="Gene3D" id="3.10.10.10">
    <property type="entry name" value="HIV Type 1 Reverse Transcriptase, subunit A, domain 1"/>
    <property type="match status" value="1"/>
</dbReference>
<dbReference type="GO" id="GO:0003964">
    <property type="term" value="F:RNA-directed DNA polymerase activity"/>
    <property type="evidence" value="ECO:0007669"/>
    <property type="project" value="UniProtKB-KW"/>
</dbReference>
<evidence type="ECO:0000256" key="3">
    <source>
        <dbReference type="ARBA" id="ARBA00022722"/>
    </source>
</evidence>
<evidence type="ECO:0000313" key="10">
    <source>
        <dbReference type="Proteomes" id="UP001187531"/>
    </source>
</evidence>
<evidence type="ECO:0000256" key="4">
    <source>
        <dbReference type="ARBA" id="ARBA00022759"/>
    </source>
</evidence>
<proteinExistence type="predicted"/>
<reference evidence="9" key="1">
    <citation type="submission" date="2023-07" db="EMBL/GenBank/DDBJ databases">
        <title>Chromosome-level genome assembly of Artemia franciscana.</title>
        <authorList>
            <person name="Jo E."/>
        </authorList>
    </citation>
    <scope>NUCLEOTIDE SEQUENCE</scope>
    <source>
        <tissue evidence="9">Whole body</tissue>
    </source>
</reference>
<dbReference type="InterPro" id="IPR050951">
    <property type="entry name" value="Retrovirus_Pol_polyprotein"/>
</dbReference>
<keyword evidence="6" id="KW-0695">RNA-directed DNA polymerase</keyword>
<evidence type="ECO:0000256" key="1">
    <source>
        <dbReference type="ARBA" id="ARBA00022679"/>
    </source>
</evidence>
<accession>A0AA88HFX8</accession>
<evidence type="ECO:0000313" key="9">
    <source>
        <dbReference type="EMBL" id="KAK2704717.1"/>
    </source>
</evidence>
<evidence type="ECO:0000256" key="2">
    <source>
        <dbReference type="ARBA" id="ARBA00022695"/>
    </source>
</evidence>
<dbReference type="PANTHER" id="PTHR37984:SF7">
    <property type="entry name" value="INTEGRASE CATALYTIC DOMAIN-CONTAINING PROTEIN"/>
    <property type="match status" value="1"/>
</dbReference>
<evidence type="ECO:0000256" key="5">
    <source>
        <dbReference type="ARBA" id="ARBA00022801"/>
    </source>
</evidence>